<dbReference type="GO" id="GO:0072583">
    <property type="term" value="P:clathrin-dependent endocytosis"/>
    <property type="evidence" value="ECO:0007669"/>
    <property type="project" value="TreeGrafter"/>
</dbReference>
<evidence type="ECO:0000313" key="2">
    <source>
        <dbReference type="EnsemblPlants" id="Kaladp0840s0030.1.v1.1"/>
    </source>
</evidence>
<feature type="region of interest" description="Disordered" evidence="1">
    <location>
        <begin position="314"/>
        <end position="335"/>
    </location>
</feature>
<organism evidence="2 3">
    <name type="scientific">Kalanchoe fedtschenkoi</name>
    <name type="common">Lavender scallops</name>
    <name type="synonym">South American air plant</name>
    <dbReference type="NCBI Taxonomy" id="63787"/>
    <lineage>
        <taxon>Eukaryota</taxon>
        <taxon>Viridiplantae</taxon>
        <taxon>Streptophyta</taxon>
        <taxon>Embryophyta</taxon>
        <taxon>Tracheophyta</taxon>
        <taxon>Spermatophyta</taxon>
        <taxon>Magnoliopsida</taxon>
        <taxon>eudicotyledons</taxon>
        <taxon>Gunneridae</taxon>
        <taxon>Pentapetalae</taxon>
        <taxon>Saxifragales</taxon>
        <taxon>Crassulaceae</taxon>
        <taxon>Kalanchoe</taxon>
    </lineage>
</organism>
<dbReference type="SUPFAM" id="SSF46565">
    <property type="entry name" value="Chaperone J-domain"/>
    <property type="match status" value="1"/>
</dbReference>
<feature type="compositionally biased region" description="Basic residues" evidence="1">
    <location>
        <begin position="114"/>
        <end position="123"/>
    </location>
</feature>
<feature type="region of interest" description="Disordered" evidence="1">
    <location>
        <begin position="240"/>
        <end position="259"/>
    </location>
</feature>
<dbReference type="InterPro" id="IPR036869">
    <property type="entry name" value="J_dom_sf"/>
</dbReference>
<evidence type="ECO:0000313" key="3">
    <source>
        <dbReference type="Proteomes" id="UP000594263"/>
    </source>
</evidence>
<feature type="region of interest" description="Disordered" evidence="1">
    <location>
        <begin position="349"/>
        <end position="369"/>
    </location>
</feature>
<name>A0A7N1A9B3_KALFE</name>
<accession>A0A7N1A9B3</accession>
<dbReference type="GO" id="GO:0072318">
    <property type="term" value="P:clathrin coat disassembly"/>
    <property type="evidence" value="ECO:0007669"/>
    <property type="project" value="TreeGrafter"/>
</dbReference>
<dbReference type="Proteomes" id="UP000594263">
    <property type="component" value="Unplaced"/>
</dbReference>
<dbReference type="Gramene" id="Kaladp0840s0030.1.v1.1">
    <property type="protein sequence ID" value="Kaladp0840s0030.1.v1.1"/>
    <property type="gene ID" value="Kaladp0840s0030.v1.1"/>
</dbReference>
<evidence type="ECO:0000256" key="1">
    <source>
        <dbReference type="SAM" id="MobiDB-lite"/>
    </source>
</evidence>
<dbReference type="GO" id="GO:0031982">
    <property type="term" value="C:vesicle"/>
    <property type="evidence" value="ECO:0007669"/>
    <property type="project" value="TreeGrafter"/>
</dbReference>
<feature type="compositionally biased region" description="Polar residues" evidence="1">
    <location>
        <begin position="356"/>
        <end position="366"/>
    </location>
</feature>
<feature type="region of interest" description="Disordered" evidence="1">
    <location>
        <begin position="114"/>
        <end position="134"/>
    </location>
</feature>
<dbReference type="OMA" id="HHILWPE"/>
<sequence length="474" mass="53263">MDESWRMRIGMPRRRSTEGTPSYLKHPIFGGGSESLNPNNNSYNGDDDFSDVFGGPPRTLHLSRNLSGTNFFQDEISKVGEYMFGTRSGSSKKSSSQDGVLFGFDEYEDDVRFRTRSHSRSTKSKSSSDELSLSPSYSFSGFASKLRPVNVPGRWNPKPVTDHSTRQKMQEFPINGKLHPGKQCKKKKYDANMAMMMMMMGSNSFGFFRRVLSPERDVGKLDSHADLKMGVEDFELCSPPSSAKSSVCQEPEADKSRNEGCVTPEEIVDDEDEDDEIMSSYVIEINDFNWTVVREESVEAVGVDEAIAWAKEKYQSGMQQQDRDQSNEPQEPEVSACSPMLMDEDLTSSFAGDESSLGTTENGTLETQKDEEQKAMELLDEEVKLWSAYKETDIRLLLSTLHHILWPSSGWSVVSLADIIESCQVRRAYQKARLCLHPDKLQQRGATPPQKHVAAEAFSILQTAWEAFNAQNSC</sequence>
<feature type="region of interest" description="Disordered" evidence="1">
    <location>
        <begin position="1"/>
        <end position="44"/>
    </location>
</feature>
<dbReference type="PANTHER" id="PTHR23172:SF69">
    <property type="entry name" value="CHAPERONE DNAJ-DOMAIN SUPERFAMILY PROTEIN"/>
    <property type="match status" value="1"/>
</dbReference>
<protein>
    <submittedName>
        <fullName evidence="2">Uncharacterized protein</fullName>
    </submittedName>
</protein>
<dbReference type="AlphaFoldDB" id="A0A7N1A9B3"/>
<proteinExistence type="predicted"/>
<feature type="compositionally biased region" description="Polar residues" evidence="1">
    <location>
        <begin position="34"/>
        <end position="44"/>
    </location>
</feature>
<dbReference type="GO" id="GO:0005737">
    <property type="term" value="C:cytoplasm"/>
    <property type="evidence" value="ECO:0007669"/>
    <property type="project" value="TreeGrafter"/>
</dbReference>
<dbReference type="EnsemblPlants" id="Kaladp0840s0030.1.v1.1">
    <property type="protein sequence ID" value="Kaladp0840s0030.1.v1.1"/>
    <property type="gene ID" value="Kaladp0840s0030.v1.1"/>
</dbReference>
<keyword evidence="3" id="KW-1185">Reference proteome</keyword>
<dbReference type="PANTHER" id="PTHR23172">
    <property type="entry name" value="AUXILIN/CYCLIN G-ASSOCIATED KINASE-RELATED"/>
    <property type="match status" value="1"/>
</dbReference>
<reference evidence="2" key="1">
    <citation type="submission" date="2021-01" db="UniProtKB">
        <authorList>
            <consortium name="EnsemblPlants"/>
        </authorList>
    </citation>
    <scope>IDENTIFICATION</scope>
</reference>
<dbReference type="Gene3D" id="1.10.287.110">
    <property type="entry name" value="DnaJ domain"/>
    <property type="match status" value="1"/>
</dbReference>
<dbReference type="GO" id="GO:0030276">
    <property type="term" value="F:clathrin binding"/>
    <property type="evidence" value="ECO:0007669"/>
    <property type="project" value="TreeGrafter"/>
</dbReference>
<dbReference type="FunFam" id="1.10.287.110:FF:000043">
    <property type="entry name" value="J-domain protein required for chloroplast accumulation response 1"/>
    <property type="match status" value="1"/>
</dbReference>